<keyword evidence="9" id="KW-1185">Reference proteome</keyword>
<accession>A0A2Z6N2H3</accession>
<proteinExistence type="predicted"/>
<dbReference type="PANTHER" id="PTHR47994">
    <property type="entry name" value="F14D16.11-RELATED"/>
    <property type="match status" value="1"/>
</dbReference>
<dbReference type="GO" id="GO:0005634">
    <property type="term" value="C:nucleus"/>
    <property type="evidence" value="ECO:0007669"/>
    <property type="project" value="UniProtKB-SubCell"/>
</dbReference>
<evidence type="ECO:0000256" key="2">
    <source>
        <dbReference type="ARBA" id="ARBA00022737"/>
    </source>
</evidence>
<dbReference type="InterPro" id="IPR009057">
    <property type="entry name" value="Homeodomain-like_sf"/>
</dbReference>
<dbReference type="Proteomes" id="UP000242715">
    <property type="component" value="Unassembled WGS sequence"/>
</dbReference>
<dbReference type="SUPFAM" id="SSF46689">
    <property type="entry name" value="Homeodomain-like"/>
    <property type="match status" value="1"/>
</dbReference>
<dbReference type="AlphaFoldDB" id="A0A2Z6N2H3"/>
<keyword evidence="2" id="KW-0677">Repeat</keyword>
<feature type="region of interest" description="Disordered" evidence="5">
    <location>
        <begin position="233"/>
        <end position="254"/>
    </location>
</feature>
<name>A0A2Z6N2H3_TRISU</name>
<feature type="domain" description="HTH myb-type" evidence="7">
    <location>
        <begin position="1"/>
        <end position="35"/>
    </location>
</feature>
<dbReference type="Gene3D" id="1.10.10.60">
    <property type="entry name" value="Homeodomain-like"/>
    <property type="match status" value="1"/>
</dbReference>
<dbReference type="PROSITE" id="PS51294">
    <property type="entry name" value="HTH_MYB"/>
    <property type="match status" value="1"/>
</dbReference>
<evidence type="ECO:0000256" key="1">
    <source>
        <dbReference type="ARBA" id="ARBA00004123"/>
    </source>
</evidence>
<keyword evidence="4" id="KW-0539">Nucleus</keyword>
<dbReference type="InterPro" id="IPR001005">
    <property type="entry name" value="SANT/Myb"/>
</dbReference>
<evidence type="ECO:0000256" key="3">
    <source>
        <dbReference type="ARBA" id="ARBA00023125"/>
    </source>
</evidence>
<sequence>MVYKLHRWSAIAAQLPRRTDNEIKNYWNTHLKKRLTRMGIDPITHKPKTDHTSAGSSTCSQYSKDSANLSHMAQWESARLEAEARLVRETNKMKVQRQLEFESTRPQARLFLNKITPLQQPSLPPCLDILKAWQSSWSKPTPTTTPTAKDEANHKMHSMYAMMLSNDENLESPTSTLNFPGTTLLPLPLPVVSVPMTNNINVVAFNQNLLPLTETTNNDDEIWKQFNLTKQNTEAHDHGHGHGHGHDHDNNVNNNNMLNFQQDDDIMAAVEAFRSCGGYDNNINTPPISTNVLQALESGDDDHENLDGNMMCNVNLEENKHYWNSILGLVNESDDMNINVQ</sequence>
<dbReference type="PROSITE" id="PS50090">
    <property type="entry name" value="MYB_LIKE"/>
    <property type="match status" value="1"/>
</dbReference>
<comment type="subcellular location">
    <subcellularLocation>
        <location evidence="1">Nucleus</location>
    </subcellularLocation>
</comment>
<feature type="compositionally biased region" description="Basic and acidic residues" evidence="5">
    <location>
        <begin position="233"/>
        <end position="250"/>
    </location>
</feature>
<feature type="compositionally biased region" description="Polar residues" evidence="5">
    <location>
        <begin position="52"/>
        <end position="63"/>
    </location>
</feature>
<gene>
    <name evidence="8" type="ORF">TSUD_60000</name>
</gene>
<dbReference type="OrthoDB" id="2143914at2759"/>
<feature type="domain" description="Myb-like" evidence="6">
    <location>
        <begin position="1"/>
        <end position="31"/>
    </location>
</feature>
<dbReference type="GO" id="GO:0003677">
    <property type="term" value="F:DNA binding"/>
    <property type="evidence" value="ECO:0007669"/>
    <property type="project" value="UniProtKB-KW"/>
</dbReference>
<dbReference type="EMBL" id="DF973741">
    <property type="protein sequence ID" value="GAU39044.1"/>
    <property type="molecule type" value="Genomic_DNA"/>
</dbReference>
<evidence type="ECO:0000259" key="6">
    <source>
        <dbReference type="PROSITE" id="PS50090"/>
    </source>
</evidence>
<dbReference type="Pfam" id="PF00249">
    <property type="entry name" value="Myb_DNA-binding"/>
    <property type="match status" value="1"/>
</dbReference>
<evidence type="ECO:0000259" key="7">
    <source>
        <dbReference type="PROSITE" id="PS51294"/>
    </source>
</evidence>
<evidence type="ECO:0000256" key="4">
    <source>
        <dbReference type="ARBA" id="ARBA00023242"/>
    </source>
</evidence>
<evidence type="ECO:0000256" key="5">
    <source>
        <dbReference type="SAM" id="MobiDB-lite"/>
    </source>
</evidence>
<protein>
    <submittedName>
        <fullName evidence="8">Uncharacterized protein</fullName>
    </submittedName>
</protein>
<organism evidence="8 9">
    <name type="scientific">Trifolium subterraneum</name>
    <name type="common">Subterranean clover</name>
    <dbReference type="NCBI Taxonomy" id="3900"/>
    <lineage>
        <taxon>Eukaryota</taxon>
        <taxon>Viridiplantae</taxon>
        <taxon>Streptophyta</taxon>
        <taxon>Embryophyta</taxon>
        <taxon>Tracheophyta</taxon>
        <taxon>Spermatophyta</taxon>
        <taxon>Magnoliopsida</taxon>
        <taxon>eudicotyledons</taxon>
        <taxon>Gunneridae</taxon>
        <taxon>Pentapetalae</taxon>
        <taxon>rosids</taxon>
        <taxon>fabids</taxon>
        <taxon>Fabales</taxon>
        <taxon>Fabaceae</taxon>
        <taxon>Papilionoideae</taxon>
        <taxon>50 kb inversion clade</taxon>
        <taxon>NPAAA clade</taxon>
        <taxon>Hologalegina</taxon>
        <taxon>IRL clade</taxon>
        <taxon>Trifolieae</taxon>
        <taxon>Trifolium</taxon>
    </lineage>
</organism>
<feature type="region of interest" description="Disordered" evidence="5">
    <location>
        <begin position="41"/>
        <end position="63"/>
    </location>
</feature>
<dbReference type="CDD" id="cd00167">
    <property type="entry name" value="SANT"/>
    <property type="match status" value="1"/>
</dbReference>
<dbReference type="InterPro" id="IPR017930">
    <property type="entry name" value="Myb_dom"/>
</dbReference>
<keyword evidence="3" id="KW-0238">DNA-binding</keyword>
<dbReference type="PANTHER" id="PTHR47994:SF5">
    <property type="entry name" value="F14D16.11-RELATED"/>
    <property type="match status" value="1"/>
</dbReference>
<evidence type="ECO:0000313" key="8">
    <source>
        <dbReference type="EMBL" id="GAU39044.1"/>
    </source>
</evidence>
<reference evidence="9" key="1">
    <citation type="journal article" date="2017" name="Front. Plant Sci.">
        <title>Climate Clever Clovers: New Paradigm to Reduce the Environmental Footprint of Ruminants by Breeding Low Methanogenic Forages Utilizing Haplotype Variation.</title>
        <authorList>
            <person name="Kaur P."/>
            <person name="Appels R."/>
            <person name="Bayer P.E."/>
            <person name="Keeble-Gagnere G."/>
            <person name="Wang J."/>
            <person name="Hirakawa H."/>
            <person name="Shirasawa K."/>
            <person name="Vercoe P."/>
            <person name="Stefanova K."/>
            <person name="Durmic Z."/>
            <person name="Nichols P."/>
            <person name="Revell C."/>
            <person name="Isobe S.N."/>
            <person name="Edwards D."/>
            <person name="Erskine W."/>
        </authorList>
    </citation>
    <scope>NUCLEOTIDE SEQUENCE [LARGE SCALE GENOMIC DNA]</scope>
    <source>
        <strain evidence="9">cv. Daliak</strain>
    </source>
</reference>
<evidence type="ECO:0000313" key="9">
    <source>
        <dbReference type="Proteomes" id="UP000242715"/>
    </source>
</evidence>
<dbReference type="InterPro" id="IPR015495">
    <property type="entry name" value="Myb_TF_plants"/>
</dbReference>